<dbReference type="FunFam" id="3.30.559.10:FF:000008">
    <property type="entry name" value="Tryptamine hydroxycinnamoyl transferase"/>
    <property type="match status" value="1"/>
</dbReference>
<dbReference type="FunFam" id="3.30.559.10:FF:000015">
    <property type="entry name" value="Spermidine hydroxycinnamoyl transferase"/>
    <property type="match status" value="1"/>
</dbReference>
<evidence type="ECO:0000256" key="3">
    <source>
        <dbReference type="ARBA" id="ARBA00023315"/>
    </source>
</evidence>
<evidence type="ECO:0000313" key="5">
    <source>
        <dbReference type="Proteomes" id="UP001552299"/>
    </source>
</evidence>
<keyword evidence="2" id="KW-0808">Transferase</keyword>
<evidence type="ECO:0000313" key="4">
    <source>
        <dbReference type="EMBL" id="KAL0905583.1"/>
    </source>
</evidence>
<reference evidence="4 5" key="1">
    <citation type="journal article" date="2024" name="Plant Biotechnol. J.">
        <title>Dendrobium thyrsiflorum genome and its molecular insights into genes involved in important horticultural traits.</title>
        <authorList>
            <person name="Chen B."/>
            <person name="Wang J.Y."/>
            <person name="Zheng P.J."/>
            <person name="Li K.L."/>
            <person name="Liang Y.M."/>
            <person name="Chen X.F."/>
            <person name="Zhang C."/>
            <person name="Zhao X."/>
            <person name="He X."/>
            <person name="Zhang G.Q."/>
            <person name="Liu Z.J."/>
            <person name="Xu Q."/>
        </authorList>
    </citation>
    <scope>NUCLEOTIDE SEQUENCE [LARGE SCALE GENOMIC DNA]</scope>
    <source>
        <strain evidence="4">GZMU011</strain>
    </source>
</reference>
<protein>
    <recommendedName>
        <fullName evidence="6">Omega-hydroxypalmitate O-feruloyl transferase</fullName>
    </recommendedName>
</protein>
<keyword evidence="5" id="KW-1185">Reference proteome</keyword>
<dbReference type="InterPro" id="IPR050317">
    <property type="entry name" value="Plant_Fungal_Acyltransferase"/>
</dbReference>
<dbReference type="InterPro" id="IPR023213">
    <property type="entry name" value="CAT-like_dom_sf"/>
</dbReference>
<proteinExistence type="inferred from homology"/>
<name>A0ABD0U182_DENTH</name>
<accession>A0ABD0U182</accession>
<dbReference type="EMBL" id="JANQDX010000018">
    <property type="protein sequence ID" value="KAL0905583.1"/>
    <property type="molecule type" value="Genomic_DNA"/>
</dbReference>
<sequence>MAITENGSINDNGNSFELRVKQGEPTLVLPAEETTKGLYFLSNLDQNIAVIVQIIYCFKAEEKGNETAAEVMKDALAKVLVHYYPLAGRLTISDQGKLIVDCNGVGAVFVEAETDCEMADIGDITKPDPATLGKLVYNVPDAKNIVEIPPVVAQVTKFNCGGFILGLAMNHCMLDGISIVEFVNSWGETARNLPLSIPPFLDRSILAARTPPLIQFPEHEFRQIEDISETANLYQSQPMLYRSFTFTPEKLDLLKTKATEFESISKCTSFEALTGFVWRARTQALDLHPDQQTKLLFAVDGRSRFEPPLPKGYCGNGIVMTKSLASAGELLGNPLGFAVGKVQEAVRMVTDGYIRSVIDYFEAMRMERLSLAATLLLTTWSRLAFHLTDFGWGQAVQLGPVELPEKEAVLFLSHGKERRGINVQLGLPASAMVTFQEIMDEIV</sequence>
<dbReference type="Pfam" id="PF02458">
    <property type="entry name" value="Transferase"/>
    <property type="match status" value="1"/>
</dbReference>
<dbReference type="Proteomes" id="UP001552299">
    <property type="component" value="Unassembled WGS sequence"/>
</dbReference>
<comment type="similarity">
    <text evidence="1">Belongs to the plant acyltransferase family.</text>
</comment>
<evidence type="ECO:0008006" key="6">
    <source>
        <dbReference type="Google" id="ProtNLM"/>
    </source>
</evidence>
<evidence type="ECO:0000256" key="1">
    <source>
        <dbReference type="ARBA" id="ARBA00009861"/>
    </source>
</evidence>
<dbReference type="PANTHER" id="PTHR31642">
    <property type="entry name" value="TRICHOTHECENE 3-O-ACETYLTRANSFERASE"/>
    <property type="match status" value="1"/>
</dbReference>
<organism evidence="4 5">
    <name type="scientific">Dendrobium thyrsiflorum</name>
    <name type="common">Pinecone-like raceme dendrobium</name>
    <name type="synonym">Orchid</name>
    <dbReference type="NCBI Taxonomy" id="117978"/>
    <lineage>
        <taxon>Eukaryota</taxon>
        <taxon>Viridiplantae</taxon>
        <taxon>Streptophyta</taxon>
        <taxon>Embryophyta</taxon>
        <taxon>Tracheophyta</taxon>
        <taxon>Spermatophyta</taxon>
        <taxon>Magnoliopsida</taxon>
        <taxon>Liliopsida</taxon>
        <taxon>Asparagales</taxon>
        <taxon>Orchidaceae</taxon>
        <taxon>Epidendroideae</taxon>
        <taxon>Malaxideae</taxon>
        <taxon>Dendrobiinae</taxon>
        <taxon>Dendrobium</taxon>
    </lineage>
</organism>
<gene>
    <name evidence="4" type="ORF">M5K25_024014</name>
</gene>
<dbReference type="GO" id="GO:0016747">
    <property type="term" value="F:acyltransferase activity, transferring groups other than amino-acyl groups"/>
    <property type="evidence" value="ECO:0007669"/>
    <property type="project" value="UniProtKB-ARBA"/>
</dbReference>
<dbReference type="Gene3D" id="3.30.559.10">
    <property type="entry name" value="Chloramphenicol acetyltransferase-like domain"/>
    <property type="match status" value="2"/>
</dbReference>
<dbReference type="PANTHER" id="PTHR31642:SF310">
    <property type="entry name" value="FATTY ALCOHOL:CAFFEOYL-COA ACYLTRANSFERASE"/>
    <property type="match status" value="1"/>
</dbReference>
<keyword evidence="3" id="KW-0012">Acyltransferase</keyword>
<dbReference type="AlphaFoldDB" id="A0ABD0U182"/>
<evidence type="ECO:0000256" key="2">
    <source>
        <dbReference type="ARBA" id="ARBA00022679"/>
    </source>
</evidence>
<comment type="caution">
    <text evidence="4">The sequence shown here is derived from an EMBL/GenBank/DDBJ whole genome shotgun (WGS) entry which is preliminary data.</text>
</comment>